<name>A0A069PF69_9BURK</name>
<reference evidence="1 2" key="1">
    <citation type="submission" date="2014-03" db="EMBL/GenBank/DDBJ databases">
        <title>Draft Genome Sequences of Four Burkholderia Strains.</title>
        <authorList>
            <person name="Liu X.Y."/>
            <person name="Li C.X."/>
            <person name="Xu J.H."/>
        </authorList>
    </citation>
    <scope>NUCLEOTIDE SEQUENCE [LARGE SCALE GENOMIC DNA]</scope>
    <source>
        <strain evidence="1 2">R27</strain>
    </source>
</reference>
<protein>
    <submittedName>
        <fullName evidence="1">Uncharacterized protein</fullName>
    </submittedName>
</protein>
<dbReference type="Proteomes" id="UP000027439">
    <property type="component" value="Unassembled WGS sequence"/>
</dbReference>
<dbReference type="EMBL" id="JFHE01000005">
    <property type="protein sequence ID" value="KDR35991.1"/>
    <property type="molecule type" value="Genomic_DNA"/>
</dbReference>
<sequence>MRNDCDLCEAGVAGCFDVSAFSEAIIAKKRLRLSLDKGCEKGVFRLMEQIAVKIRLAVPTTA</sequence>
<comment type="caution">
    <text evidence="1">The sequence shown here is derived from an EMBL/GenBank/DDBJ whole genome shotgun (WGS) entry which is preliminary data.</text>
</comment>
<gene>
    <name evidence="1" type="ORF">BG57_24980</name>
</gene>
<dbReference type="AlphaFoldDB" id="A0A069PF69"/>
<organism evidence="1 2">
    <name type="scientific">Caballeronia grimmiae</name>
    <dbReference type="NCBI Taxonomy" id="1071679"/>
    <lineage>
        <taxon>Bacteria</taxon>
        <taxon>Pseudomonadati</taxon>
        <taxon>Pseudomonadota</taxon>
        <taxon>Betaproteobacteria</taxon>
        <taxon>Burkholderiales</taxon>
        <taxon>Burkholderiaceae</taxon>
        <taxon>Caballeronia</taxon>
    </lineage>
</organism>
<evidence type="ECO:0000313" key="2">
    <source>
        <dbReference type="Proteomes" id="UP000027439"/>
    </source>
</evidence>
<dbReference type="STRING" id="1071679.BG57_24980"/>
<evidence type="ECO:0000313" key="1">
    <source>
        <dbReference type="EMBL" id="KDR35991.1"/>
    </source>
</evidence>
<proteinExistence type="predicted"/>
<accession>A0A069PF69</accession>